<dbReference type="Proteomes" id="UP000435112">
    <property type="component" value="Unassembled WGS sequence"/>
</dbReference>
<evidence type="ECO:0000313" key="3">
    <source>
        <dbReference type="Proteomes" id="UP000435112"/>
    </source>
</evidence>
<name>A0A6A3KJQ5_9STRA</name>
<sequence>MDPRRLWMRRYVVERLVDHDTRANRKSPARGTPGSANTCVTRRQAPTKHYRVRWLGHSPAEDTWEPRSRLLDDVPNLVSNYEALLALARASDCAATARDQDFASDCESDPACATTAITCRNFKILASLIAAPEPATLIFAQRPVHQLALPLLARWPRTILAPGAAFDQWHVAQTPLAHDGLQ</sequence>
<dbReference type="OrthoDB" id="273092at2759"/>
<dbReference type="SMART" id="SM00298">
    <property type="entry name" value="CHROMO"/>
    <property type="match status" value="1"/>
</dbReference>
<reference evidence="2 3" key="1">
    <citation type="submission" date="2018-09" db="EMBL/GenBank/DDBJ databases">
        <title>Genomic investigation of the strawberry pathogen Phytophthora fragariae indicates pathogenicity is determined by transcriptional variation in three key races.</title>
        <authorList>
            <person name="Adams T.M."/>
            <person name="Armitage A.D."/>
            <person name="Sobczyk M.K."/>
            <person name="Bates H.J."/>
            <person name="Dunwell J.M."/>
            <person name="Nellist C.F."/>
            <person name="Harrison R.J."/>
        </authorList>
    </citation>
    <scope>NUCLEOTIDE SEQUENCE [LARGE SCALE GENOMIC DNA]</scope>
    <source>
        <strain evidence="2 3">SCRP324</strain>
    </source>
</reference>
<gene>
    <name evidence="2" type="ORF">PR002_g17202</name>
</gene>
<accession>A0A6A3KJQ5</accession>
<dbReference type="InterPro" id="IPR023780">
    <property type="entry name" value="Chromo_domain"/>
</dbReference>
<dbReference type="Pfam" id="PF00385">
    <property type="entry name" value="Chromo"/>
    <property type="match status" value="1"/>
</dbReference>
<dbReference type="CDD" id="cd00024">
    <property type="entry name" value="CD_CSD"/>
    <property type="match status" value="1"/>
</dbReference>
<evidence type="ECO:0000259" key="1">
    <source>
        <dbReference type="PROSITE" id="PS50013"/>
    </source>
</evidence>
<evidence type="ECO:0000313" key="2">
    <source>
        <dbReference type="EMBL" id="KAE9003953.1"/>
    </source>
</evidence>
<dbReference type="PROSITE" id="PS50013">
    <property type="entry name" value="CHROMO_2"/>
    <property type="match status" value="1"/>
</dbReference>
<dbReference type="InterPro" id="IPR000953">
    <property type="entry name" value="Chromo/chromo_shadow_dom"/>
</dbReference>
<feature type="domain" description="Chromo" evidence="1">
    <location>
        <begin position="11"/>
        <end position="82"/>
    </location>
</feature>
<dbReference type="EMBL" id="QXFU01001366">
    <property type="protein sequence ID" value="KAE9003953.1"/>
    <property type="molecule type" value="Genomic_DNA"/>
</dbReference>
<comment type="caution">
    <text evidence="2">The sequence shown here is derived from an EMBL/GenBank/DDBJ whole genome shotgun (WGS) entry which is preliminary data.</text>
</comment>
<dbReference type="Gene3D" id="2.40.50.40">
    <property type="match status" value="1"/>
</dbReference>
<organism evidence="2 3">
    <name type="scientific">Phytophthora rubi</name>
    <dbReference type="NCBI Taxonomy" id="129364"/>
    <lineage>
        <taxon>Eukaryota</taxon>
        <taxon>Sar</taxon>
        <taxon>Stramenopiles</taxon>
        <taxon>Oomycota</taxon>
        <taxon>Peronosporomycetes</taxon>
        <taxon>Peronosporales</taxon>
        <taxon>Peronosporaceae</taxon>
        <taxon>Phytophthora</taxon>
    </lineage>
</organism>
<proteinExistence type="predicted"/>
<dbReference type="AlphaFoldDB" id="A0A6A3KJQ5"/>
<protein>
    <recommendedName>
        <fullName evidence="1">Chromo domain-containing protein</fullName>
    </recommendedName>
</protein>
<dbReference type="InterPro" id="IPR016197">
    <property type="entry name" value="Chromo-like_dom_sf"/>
</dbReference>
<dbReference type="SUPFAM" id="SSF54160">
    <property type="entry name" value="Chromo domain-like"/>
    <property type="match status" value="1"/>
</dbReference>